<dbReference type="Gene3D" id="3.40.630.30">
    <property type="match status" value="1"/>
</dbReference>
<organism evidence="5 6">
    <name type="scientific">Planococcus shenhongbingii</name>
    <dbReference type="NCBI Taxonomy" id="3058398"/>
    <lineage>
        <taxon>Bacteria</taxon>
        <taxon>Bacillati</taxon>
        <taxon>Bacillota</taxon>
        <taxon>Bacilli</taxon>
        <taxon>Bacillales</taxon>
        <taxon>Caryophanaceae</taxon>
        <taxon>Planococcus</taxon>
    </lineage>
</organism>
<dbReference type="InterPro" id="IPR016181">
    <property type="entry name" value="Acyl_CoA_acyltransferase"/>
</dbReference>
<evidence type="ECO:0000259" key="4">
    <source>
        <dbReference type="PROSITE" id="PS51186"/>
    </source>
</evidence>
<dbReference type="GO" id="GO:0016740">
    <property type="term" value="F:transferase activity"/>
    <property type="evidence" value="ECO:0007669"/>
    <property type="project" value="UniProtKB-KW"/>
</dbReference>
<dbReference type="SUPFAM" id="SSF55729">
    <property type="entry name" value="Acyl-CoA N-acyltransferases (Nat)"/>
    <property type="match status" value="1"/>
</dbReference>
<dbReference type="EMBL" id="JAUJWU010000002">
    <property type="protein sequence ID" value="MDN7246004.1"/>
    <property type="molecule type" value="Genomic_DNA"/>
</dbReference>
<keyword evidence="2" id="KW-0012">Acyltransferase</keyword>
<protein>
    <submittedName>
        <fullName evidence="5">GNAT family protein</fullName>
        <ecNumber evidence="5">2.-.-.-</ecNumber>
    </submittedName>
</protein>
<reference evidence="5 6" key="1">
    <citation type="submission" date="2023-07" db="EMBL/GenBank/DDBJ databases">
        <title>Novel species in genus Planococcus.</title>
        <authorList>
            <person name="Ning S."/>
        </authorList>
    </citation>
    <scope>NUCLEOTIDE SEQUENCE [LARGE SCALE GENOMIC DNA]</scope>
    <source>
        <strain evidence="5 6">N017</strain>
    </source>
</reference>
<dbReference type="EC" id="2.-.-.-" evidence="5"/>
<proteinExistence type="inferred from homology"/>
<evidence type="ECO:0000256" key="2">
    <source>
        <dbReference type="ARBA" id="ARBA00023315"/>
    </source>
</evidence>
<dbReference type="PROSITE" id="PS51186">
    <property type="entry name" value="GNAT"/>
    <property type="match status" value="1"/>
</dbReference>
<dbReference type="InterPro" id="IPR051531">
    <property type="entry name" value="N-acetyltransferase"/>
</dbReference>
<comment type="similarity">
    <text evidence="3">Belongs to the acetyltransferase family. RimJ subfamily.</text>
</comment>
<dbReference type="PANTHER" id="PTHR43792">
    <property type="entry name" value="GNAT FAMILY, PUTATIVE (AFU_ORTHOLOGUE AFUA_3G00765)-RELATED-RELATED"/>
    <property type="match status" value="1"/>
</dbReference>
<keyword evidence="1 5" id="KW-0808">Transferase</keyword>
<name>A0ABT8NE70_9BACL</name>
<dbReference type="PANTHER" id="PTHR43792:SF8">
    <property type="entry name" value="[RIBOSOMAL PROTEIN US5]-ALANINE N-ACETYLTRANSFERASE"/>
    <property type="match status" value="1"/>
</dbReference>
<feature type="domain" description="N-acetyltransferase" evidence="4">
    <location>
        <begin position="3"/>
        <end position="169"/>
    </location>
</feature>
<keyword evidence="6" id="KW-1185">Reference proteome</keyword>
<comment type="caution">
    <text evidence="5">The sequence shown here is derived from an EMBL/GenBank/DDBJ whole genome shotgun (WGS) entry which is preliminary data.</text>
</comment>
<dbReference type="InterPro" id="IPR000182">
    <property type="entry name" value="GNAT_dom"/>
</dbReference>
<dbReference type="RefSeq" id="WP_301856619.1">
    <property type="nucleotide sequence ID" value="NZ_JAUJWU010000002.1"/>
</dbReference>
<evidence type="ECO:0000313" key="5">
    <source>
        <dbReference type="EMBL" id="MDN7246004.1"/>
    </source>
</evidence>
<sequence>MEIKLEQLTGADSEALFEFEMKNRSFFEERIPSRGDEYYQRDVFERNHQILLKEHSAGDSVFYLIKNGEGSILGRLNLANIDQTNQSGYLGYRVGQSFVGHGIASRAVKILLQSADDINIQQIEAKTTTNNKASQKVLEKNGFKQIEVMDEEIILNGEHVKFVYYIWRKWNKHNQKNSSGFFD</sequence>
<evidence type="ECO:0000256" key="3">
    <source>
        <dbReference type="ARBA" id="ARBA00038502"/>
    </source>
</evidence>
<gene>
    <name evidence="5" type="ORF">QWY13_10850</name>
</gene>
<dbReference type="Pfam" id="PF13302">
    <property type="entry name" value="Acetyltransf_3"/>
    <property type="match status" value="1"/>
</dbReference>
<dbReference type="Proteomes" id="UP001172142">
    <property type="component" value="Unassembled WGS sequence"/>
</dbReference>
<evidence type="ECO:0000256" key="1">
    <source>
        <dbReference type="ARBA" id="ARBA00022679"/>
    </source>
</evidence>
<evidence type="ECO:0000313" key="6">
    <source>
        <dbReference type="Proteomes" id="UP001172142"/>
    </source>
</evidence>
<accession>A0ABT8NE70</accession>